<dbReference type="Proteomes" id="UP001175353">
    <property type="component" value="Unassembled WGS sequence"/>
</dbReference>
<feature type="compositionally biased region" description="Basic and acidic residues" evidence="1">
    <location>
        <begin position="120"/>
        <end position="136"/>
    </location>
</feature>
<feature type="compositionally biased region" description="Basic and acidic residues" evidence="1">
    <location>
        <begin position="637"/>
        <end position="658"/>
    </location>
</feature>
<feature type="compositionally biased region" description="Basic and acidic residues" evidence="1">
    <location>
        <begin position="667"/>
        <end position="679"/>
    </location>
</feature>
<evidence type="ECO:0000313" key="3">
    <source>
        <dbReference type="EMBL" id="KAK1000968.1"/>
    </source>
</evidence>
<accession>A0AAN6KTR8</accession>
<feature type="compositionally biased region" description="Polar residues" evidence="1">
    <location>
        <begin position="622"/>
        <end position="636"/>
    </location>
</feature>
<feature type="domain" description="DUF6590" evidence="2">
    <location>
        <begin position="227"/>
        <end position="356"/>
    </location>
</feature>
<evidence type="ECO:0000313" key="4">
    <source>
        <dbReference type="Proteomes" id="UP001175353"/>
    </source>
</evidence>
<feature type="compositionally biased region" description="Basic and acidic residues" evidence="1">
    <location>
        <begin position="746"/>
        <end position="758"/>
    </location>
</feature>
<feature type="compositionally biased region" description="Polar residues" evidence="1">
    <location>
        <begin position="379"/>
        <end position="401"/>
    </location>
</feature>
<feature type="compositionally biased region" description="Low complexity" evidence="1">
    <location>
        <begin position="414"/>
        <end position="433"/>
    </location>
</feature>
<feature type="compositionally biased region" description="Polar residues" evidence="1">
    <location>
        <begin position="453"/>
        <end position="475"/>
    </location>
</feature>
<dbReference type="InterPro" id="IPR046497">
    <property type="entry name" value="DUF6590"/>
</dbReference>
<feature type="compositionally biased region" description="Polar residues" evidence="1">
    <location>
        <begin position="90"/>
        <end position="117"/>
    </location>
</feature>
<feature type="compositionally biased region" description="Polar residues" evidence="1">
    <location>
        <begin position="544"/>
        <end position="569"/>
    </location>
</feature>
<dbReference type="EMBL" id="JAUJLE010000035">
    <property type="protein sequence ID" value="KAK1000968.1"/>
    <property type="molecule type" value="Genomic_DNA"/>
</dbReference>
<feature type="compositionally biased region" description="Polar residues" evidence="1">
    <location>
        <begin position="496"/>
        <end position="519"/>
    </location>
</feature>
<evidence type="ECO:0000259" key="2">
    <source>
        <dbReference type="Pfam" id="PF20233"/>
    </source>
</evidence>
<protein>
    <recommendedName>
        <fullName evidence="2">DUF6590 domain-containing protein</fullName>
    </recommendedName>
</protein>
<gene>
    <name evidence="3" type="ORF">LTR91_005539</name>
</gene>
<dbReference type="AlphaFoldDB" id="A0AAN6KTR8"/>
<name>A0AAN6KTR8_9PEZI</name>
<proteinExistence type="predicted"/>
<feature type="region of interest" description="Disordered" evidence="1">
    <location>
        <begin position="374"/>
        <end position="774"/>
    </location>
</feature>
<keyword evidence="4" id="KW-1185">Reference proteome</keyword>
<evidence type="ECO:0000256" key="1">
    <source>
        <dbReference type="SAM" id="MobiDB-lite"/>
    </source>
</evidence>
<reference evidence="3" key="1">
    <citation type="submission" date="2023-06" db="EMBL/GenBank/DDBJ databases">
        <title>Black Yeasts Isolated from many extreme environments.</title>
        <authorList>
            <person name="Coleine C."/>
            <person name="Stajich J.E."/>
            <person name="Selbmann L."/>
        </authorList>
    </citation>
    <scope>NUCLEOTIDE SEQUENCE</scope>
    <source>
        <strain evidence="3">CCFEE 5200</strain>
    </source>
</reference>
<feature type="region of interest" description="Disordered" evidence="1">
    <location>
        <begin position="90"/>
        <end position="169"/>
    </location>
</feature>
<feature type="region of interest" description="Disordered" evidence="1">
    <location>
        <begin position="48"/>
        <end position="71"/>
    </location>
</feature>
<organism evidence="3 4">
    <name type="scientific">Friedmanniomyces endolithicus</name>
    <dbReference type="NCBI Taxonomy" id="329885"/>
    <lineage>
        <taxon>Eukaryota</taxon>
        <taxon>Fungi</taxon>
        <taxon>Dikarya</taxon>
        <taxon>Ascomycota</taxon>
        <taxon>Pezizomycotina</taxon>
        <taxon>Dothideomycetes</taxon>
        <taxon>Dothideomycetidae</taxon>
        <taxon>Mycosphaerellales</taxon>
        <taxon>Teratosphaeriaceae</taxon>
        <taxon>Friedmanniomyces</taxon>
    </lineage>
</organism>
<feature type="compositionally biased region" description="Polar residues" evidence="1">
    <location>
        <begin position="697"/>
        <end position="717"/>
    </location>
</feature>
<feature type="compositionally biased region" description="Basic and acidic residues" evidence="1">
    <location>
        <begin position="570"/>
        <end position="589"/>
    </location>
</feature>
<comment type="caution">
    <text evidence="3">The sequence shown here is derived from an EMBL/GenBank/DDBJ whole genome shotgun (WGS) entry which is preliminary data.</text>
</comment>
<sequence length="848" mass="91606">MAPSKDTFSLHGVRKRFRYSERRQTYVYEDGSAIPESELAIISRELYRSTSASRTVSPPGAGSNRNAGATGIDAVTTSSKTVSFVQLATTHEAGSSSARPSGSVATGSGQPSTSQRRPSVHADRQADPAQDGRDTSRPPPHGRPGKAPDKGDGEDADRGPPKQSAEQGDIYRGDYQRTHDASCADSCLPQDFTQSRQPLQDFVIGTVIEIPRISLPATSRLSAADATSLLSSGVLRYVIIRPPTAEDPTFEALPITTYFGKGVEHAHKVHHAVIYTKPVHIGVPYGTPAEKPRRLEGGGTELPMQTQAILVIPYDRIRRLDEMSRLNFFDRTPFSSDERYIRLFGDVDQGHMEALMTQCHSVWAMTRRFTGKLPPLTPRGTTSVASGATVPHSTPNSTHVEPTSRLPTGPTPGRGPVAVGASAGTARSAARPAYGRDALVRSGPSRLDPTLAVTRNVTTQLSSSGRVDGSAQASGNVVPASGRVTESRRPDGYQYAATTTPQASGIGSYSRDTSSSEGSVSDRDQEPSSAAPQAGRQDPDRTRNTQPTTGRLSTDQRPGQVSVQASGSAQHRESTTTKAGRERYPDTRDTPGSTGRPDIYQRPVQVLAQPSRYGQTGGNAQDGGNIQYPNLNATQADRQDLPRSRDTQGSNVKRDPKRGPAQVSARPGEREPDRERTMKCSDQQLRPPERDAPATGPQKSAKSPNTSGESITRNQPPNRAPNDRGITSTAERAPRTDTATGSIDTQRPKSRVDARAIPDRSAAPPVRQDSLPNGGRITFRQMLDLFDDMTARAQNNRLEAPPALDDTQLTLLAQNVDAREQWKARIRAAWNPELARRAMDAETARRRK</sequence>
<dbReference type="Pfam" id="PF20233">
    <property type="entry name" value="DUF6590"/>
    <property type="match status" value="1"/>
</dbReference>
<feature type="compositionally biased region" description="Basic and acidic residues" evidence="1">
    <location>
        <begin position="146"/>
        <end position="160"/>
    </location>
</feature>